<evidence type="ECO:0000313" key="6">
    <source>
        <dbReference type="EMBL" id="MDE8602596.1"/>
    </source>
</evidence>
<dbReference type="PROSITE" id="PS50109">
    <property type="entry name" value="HIS_KIN"/>
    <property type="match status" value="1"/>
</dbReference>
<dbReference type="InterPro" id="IPR003594">
    <property type="entry name" value="HATPase_dom"/>
</dbReference>
<dbReference type="EC" id="2.7.13.3" evidence="2"/>
<accession>A0ABT5WG45</accession>
<keyword evidence="4" id="KW-0812">Transmembrane</keyword>
<keyword evidence="4" id="KW-1133">Transmembrane helix</keyword>
<dbReference type="PANTHER" id="PTHR43065">
    <property type="entry name" value="SENSOR HISTIDINE KINASE"/>
    <property type="match status" value="1"/>
</dbReference>
<name>A0ABT5WG45_9GAMM</name>
<comment type="caution">
    <text evidence="6">The sequence shown here is derived from an EMBL/GenBank/DDBJ whole genome shotgun (WGS) entry which is preliminary data.</text>
</comment>
<dbReference type="PRINTS" id="PR00344">
    <property type="entry name" value="BCTRLSENSOR"/>
</dbReference>
<organism evidence="6 7">
    <name type="scientific">Marinomonas maritima</name>
    <dbReference type="NCBI Taxonomy" id="2940935"/>
    <lineage>
        <taxon>Bacteria</taxon>
        <taxon>Pseudomonadati</taxon>
        <taxon>Pseudomonadota</taxon>
        <taxon>Gammaproteobacteria</taxon>
        <taxon>Oceanospirillales</taxon>
        <taxon>Oceanospirillaceae</taxon>
        <taxon>Marinomonas</taxon>
    </lineage>
</organism>
<dbReference type="SMART" id="SM00062">
    <property type="entry name" value="PBPb"/>
    <property type="match status" value="1"/>
</dbReference>
<dbReference type="SMART" id="SM00387">
    <property type="entry name" value="HATPase_c"/>
    <property type="match status" value="1"/>
</dbReference>
<evidence type="ECO:0000256" key="2">
    <source>
        <dbReference type="ARBA" id="ARBA00012438"/>
    </source>
</evidence>
<keyword evidence="3" id="KW-0597">Phosphoprotein</keyword>
<dbReference type="InterPro" id="IPR003661">
    <property type="entry name" value="HisK_dim/P_dom"/>
</dbReference>
<dbReference type="SMART" id="SM00388">
    <property type="entry name" value="HisKA"/>
    <property type="match status" value="1"/>
</dbReference>
<keyword evidence="4" id="KW-0472">Membrane</keyword>
<dbReference type="Gene3D" id="3.30.565.10">
    <property type="entry name" value="Histidine kinase-like ATPase, C-terminal domain"/>
    <property type="match status" value="1"/>
</dbReference>
<dbReference type="InterPro" id="IPR005467">
    <property type="entry name" value="His_kinase_dom"/>
</dbReference>
<dbReference type="SUPFAM" id="SSF47384">
    <property type="entry name" value="Homodimeric domain of signal transducing histidine kinase"/>
    <property type="match status" value="1"/>
</dbReference>
<dbReference type="RefSeq" id="WP_255894967.1">
    <property type="nucleotide sequence ID" value="NZ_JAMZEG020000002.1"/>
</dbReference>
<gene>
    <name evidence="6" type="ORF">M3I01_006605</name>
</gene>
<evidence type="ECO:0000256" key="3">
    <source>
        <dbReference type="ARBA" id="ARBA00022553"/>
    </source>
</evidence>
<comment type="catalytic activity">
    <reaction evidence="1">
        <text>ATP + protein L-histidine = ADP + protein N-phospho-L-histidine.</text>
        <dbReference type="EC" id="2.7.13.3"/>
    </reaction>
</comment>
<evidence type="ECO:0000256" key="4">
    <source>
        <dbReference type="SAM" id="Phobius"/>
    </source>
</evidence>
<protein>
    <recommendedName>
        <fullName evidence="2">histidine kinase</fullName>
        <ecNumber evidence="2">2.7.13.3</ecNumber>
    </recommendedName>
</protein>
<dbReference type="PANTHER" id="PTHR43065:SF42">
    <property type="entry name" value="TWO-COMPONENT SENSOR PPRA"/>
    <property type="match status" value="1"/>
</dbReference>
<dbReference type="InterPro" id="IPR001638">
    <property type="entry name" value="Solute-binding_3/MltF_N"/>
</dbReference>
<proteinExistence type="predicted"/>
<sequence>MNSGSSPRIFRTFFVYLFVGCFCFSFVSANETRQQESKYSIKVGADYNYPPYEFRDENGQPAGYNVELTYAIAEMMGINVDITLTDWDSAYAGLLDGTFDVLQGIAYSDKRAELIRFSSPHSIVNQSIFARKDEPELSDVKALSGKEVLVQRNSIMHEYLSKNIPDAIPIPVATHSEALRTLASGKYDFALTANLPSLYLSAELGLTNIHAVASPVSGQRLGYGALPQNEDIISLFSEGLGILKNTGRQQEIYDKWLGTLDQSKVQWKKIGQYTLYTIAVLLLVLGGIVIWNHMLRKEVERRSVQLKAQQAQLIQADKMTSLGVLVSGVAHEINNPTGLLLLNLPILKDAWMDAEPLFDELEKTHDSLYVGGLPYQRLKKEIPYLFDEMLQSADRIRNIVNDLKDFVRAQPDEVTQNVDLNAAVSSAVRLVEKSIRSNIDQFELHLDNRTPMIQGNQQRIEQVIINLIINACDAMADKKGALRVSTAISLKGLEVLIVVEDEGVGIEADVLPYLVDPFFTTKREQGGTGLGLSVSSGIIKNHQGSLSFQSQVGKGTTVTVTLPLAKVYSEP</sequence>
<dbReference type="Gene3D" id="1.10.287.130">
    <property type="match status" value="1"/>
</dbReference>
<dbReference type="SUPFAM" id="SSF53850">
    <property type="entry name" value="Periplasmic binding protein-like II"/>
    <property type="match status" value="1"/>
</dbReference>
<feature type="transmembrane region" description="Helical" evidence="4">
    <location>
        <begin position="273"/>
        <end position="292"/>
    </location>
</feature>
<evidence type="ECO:0000259" key="5">
    <source>
        <dbReference type="PROSITE" id="PS50109"/>
    </source>
</evidence>
<dbReference type="SUPFAM" id="SSF55874">
    <property type="entry name" value="ATPase domain of HSP90 chaperone/DNA topoisomerase II/histidine kinase"/>
    <property type="match status" value="1"/>
</dbReference>
<dbReference type="InterPro" id="IPR036097">
    <property type="entry name" value="HisK_dim/P_sf"/>
</dbReference>
<dbReference type="InterPro" id="IPR036890">
    <property type="entry name" value="HATPase_C_sf"/>
</dbReference>
<dbReference type="CDD" id="cd13704">
    <property type="entry name" value="PBP2_HisK"/>
    <property type="match status" value="1"/>
</dbReference>
<dbReference type="Gene3D" id="3.40.190.10">
    <property type="entry name" value="Periplasmic binding protein-like II"/>
    <property type="match status" value="2"/>
</dbReference>
<dbReference type="Proteomes" id="UP001139522">
    <property type="component" value="Unassembled WGS sequence"/>
</dbReference>
<dbReference type="EMBL" id="JAMZEG020000002">
    <property type="protein sequence ID" value="MDE8602596.1"/>
    <property type="molecule type" value="Genomic_DNA"/>
</dbReference>
<dbReference type="Pfam" id="PF02518">
    <property type="entry name" value="HATPase_c"/>
    <property type="match status" value="1"/>
</dbReference>
<feature type="domain" description="Histidine kinase" evidence="5">
    <location>
        <begin position="328"/>
        <end position="566"/>
    </location>
</feature>
<dbReference type="InterPro" id="IPR004358">
    <property type="entry name" value="Sig_transdc_His_kin-like_C"/>
</dbReference>
<keyword evidence="7" id="KW-1185">Reference proteome</keyword>
<evidence type="ECO:0000313" key="7">
    <source>
        <dbReference type="Proteomes" id="UP001139522"/>
    </source>
</evidence>
<evidence type="ECO:0000256" key="1">
    <source>
        <dbReference type="ARBA" id="ARBA00000085"/>
    </source>
</evidence>
<reference evidence="6" key="1">
    <citation type="submission" date="2023-01" db="EMBL/GenBank/DDBJ databases">
        <title>Psychroserpens sp. MSW6 and Marinomonas sp. RSW2, isolated from seawater.</title>
        <authorList>
            <person name="Kristyanto S."/>
            <person name="Jung J."/>
            <person name="Kim J.M."/>
            <person name="Jeon C.O."/>
        </authorList>
    </citation>
    <scope>NUCLEOTIDE SEQUENCE</scope>
    <source>
        <strain evidence="6">RSW2</strain>
    </source>
</reference>
<dbReference type="Pfam" id="PF00497">
    <property type="entry name" value="SBP_bac_3"/>
    <property type="match status" value="1"/>
</dbReference>